<feature type="region of interest" description="Disordered" evidence="1">
    <location>
        <begin position="1"/>
        <end position="90"/>
    </location>
</feature>
<evidence type="ECO:0000313" key="3">
    <source>
        <dbReference type="Proteomes" id="UP000026961"/>
    </source>
</evidence>
<dbReference type="AlphaFoldDB" id="A0A0E0A0R6"/>
<accession>A0A0E0A0R6</accession>
<sequence length="339" mass="37331">MALPHPRTPRTTKTQERKRHQRGEQHREGIKNIRENQSAGVEKRSQETSATKRAGRRRERGGGESIGWSRRTGRGCAVETDSASTAGPPSATIAAPSIGIVTIRQEVAAESLQSIGLLGSGDPAAFAKYPVGRWGYNWNYIQRVKDWNRDWILLNPRMTPLQGRGRTCVNCNQKIGESSARYCCLMCKHNHVHQGKGRDMIQALAAGNYFQIHRPDRFCTICMSSFCSACCAEHIERHHPEEANAHGDQIIEVVHVDAWAAVAPSVLVPEDVLHGVQVVHAGGGALVYPVMRLEAPPAVQHVGDVPWQHNCGAPGCHEMILVQAQFCCLRCKAAVHWAA</sequence>
<organism evidence="2">
    <name type="scientific">Oryza glumipatula</name>
    <dbReference type="NCBI Taxonomy" id="40148"/>
    <lineage>
        <taxon>Eukaryota</taxon>
        <taxon>Viridiplantae</taxon>
        <taxon>Streptophyta</taxon>
        <taxon>Embryophyta</taxon>
        <taxon>Tracheophyta</taxon>
        <taxon>Spermatophyta</taxon>
        <taxon>Magnoliopsida</taxon>
        <taxon>Liliopsida</taxon>
        <taxon>Poales</taxon>
        <taxon>Poaceae</taxon>
        <taxon>BOP clade</taxon>
        <taxon>Oryzoideae</taxon>
        <taxon>Oryzeae</taxon>
        <taxon>Oryzinae</taxon>
        <taxon>Oryza</taxon>
    </lineage>
</organism>
<protein>
    <submittedName>
        <fullName evidence="2">Uncharacterized protein</fullName>
    </submittedName>
</protein>
<dbReference type="EnsemblPlants" id="OGLUM05G21610.1">
    <property type="protein sequence ID" value="OGLUM05G21610.1"/>
    <property type="gene ID" value="OGLUM05G21610"/>
</dbReference>
<evidence type="ECO:0000313" key="2">
    <source>
        <dbReference type="EnsemblPlants" id="OGLUM05G21610.1"/>
    </source>
</evidence>
<evidence type="ECO:0000256" key="1">
    <source>
        <dbReference type="SAM" id="MobiDB-lite"/>
    </source>
</evidence>
<name>A0A0E0A0R6_9ORYZ</name>
<dbReference type="Proteomes" id="UP000026961">
    <property type="component" value="Chromosome 5"/>
</dbReference>
<reference evidence="2" key="1">
    <citation type="submission" date="2015-04" db="UniProtKB">
        <authorList>
            <consortium name="EnsemblPlants"/>
        </authorList>
    </citation>
    <scope>IDENTIFICATION</scope>
</reference>
<dbReference type="Gramene" id="OGLUM05G21610.1">
    <property type="protein sequence ID" value="OGLUM05G21610.1"/>
    <property type="gene ID" value="OGLUM05G21610"/>
</dbReference>
<dbReference type="HOGENOM" id="CLU_892477_0_0_1"/>
<proteinExistence type="predicted"/>
<reference evidence="2" key="2">
    <citation type="submission" date="2018-05" db="EMBL/GenBank/DDBJ databases">
        <title>OgluRS3 (Oryza glumaepatula Reference Sequence Version 3).</title>
        <authorList>
            <person name="Zhang J."/>
            <person name="Kudrna D."/>
            <person name="Lee S."/>
            <person name="Talag J."/>
            <person name="Welchert J."/>
            <person name="Wing R.A."/>
        </authorList>
    </citation>
    <scope>NUCLEOTIDE SEQUENCE [LARGE SCALE GENOMIC DNA]</scope>
</reference>
<keyword evidence="3" id="KW-1185">Reference proteome</keyword>
<feature type="compositionally biased region" description="Basic and acidic residues" evidence="1">
    <location>
        <begin position="22"/>
        <end position="34"/>
    </location>
</feature>